<dbReference type="EMBL" id="FMAI01000034">
    <property type="protein sequence ID" value="SCB55086.1"/>
    <property type="molecule type" value="Genomic_DNA"/>
</dbReference>
<dbReference type="Proteomes" id="UP000199184">
    <property type="component" value="Unassembled WGS sequence"/>
</dbReference>
<dbReference type="InterPro" id="IPR040198">
    <property type="entry name" value="Fido_containing"/>
</dbReference>
<proteinExistence type="predicted"/>
<dbReference type="GO" id="GO:0005524">
    <property type="term" value="F:ATP binding"/>
    <property type="evidence" value="ECO:0007669"/>
    <property type="project" value="UniProtKB-KW"/>
</dbReference>
<evidence type="ECO:0000313" key="4">
    <source>
        <dbReference type="EMBL" id="SCB55086.1"/>
    </source>
</evidence>
<dbReference type="Gene3D" id="1.10.3290.10">
    <property type="entry name" value="Fido-like domain"/>
    <property type="match status" value="1"/>
</dbReference>
<dbReference type="InterPro" id="IPR036597">
    <property type="entry name" value="Fido-like_dom_sf"/>
</dbReference>
<sequence length="387" mass="43133">MEPLIPEENKALSDLATDLVAKSNALAGRLHPVIQQGIGDLVRSMNCYYSNLIEGHHTHPVDIDRALAGDYSAEPEKRNLQLEARAHIDVQRKIDLELAPSPSTSKEFVLWVHKEFCQQLPPELLIVKDPKSGKEENVVPGELRQIHVKVGHHIAPAPEDLAPLLERFASAYGNEKLPKIQRIIGVAASHHRLLWIHPFADGNGRVARLFSHAFLKELGIGSSLWSVSRGLARAVDKYKAALQAADEPRRGDLDGRGNLTQAGLVEFCTFFLTSCVDQVAFMESLFEPAELQRRMEIWCEEEMRADRLPKGSWPLLREALLAGEFSRGKAPELTGYQERQARTVLNSLIEKGFLVSPTSRSTVRLGFPLAVVDRWFPRLYTGPAVAA</sequence>
<name>A0A1C3XSU3_9BRAD</name>
<reference evidence="5" key="1">
    <citation type="submission" date="2016-08" db="EMBL/GenBank/DDBJ databases">
        <authorList>
            <person name="Varghese N."/>
            <person name="Submissions Spin"/>
        </authorList>
    </citation>
    <scope>NUCLEOTIDE SEQUENCE [LARGE SCALE GENOMIC DNA]</scope>
    <source>
        <strain evidence="5">ERR11</strain>
    </source>
</reference>
<dbReference type="PROSITE" id="PS51459">
    <property type="entry name" value="FIDO"/>
    <property type="match status" value="1"/>
</dbReference>
<feature type="binding site" evidence="2">
    <location>
        <begin position="150"/>
        <end position="153"/>
    </location>
    <ligand>
        <name>ATP</name>
        <dbReference type="ChEBI" id="CHEBI:30616"/>
    </ligand>
</feature>
<dbReference type="SUPFAM" id="SSF140931">
    <property type="entry name" value="Fic-like"/>
    <property type="match status" value="1"/>
</dbReference>
<dbReference type="PANTHER" id="PTHR13504">
    <property type="entry name" value="FIDO DOMAIN-CONTAINING PROTEIN DDB_G0283145"/>
    <property type="match status" value="1"/>
</dbReference>
<keyword evidence="5" id="KW-1185">Reference proteome</keyword>
<dbReference type="Pfam" id="PF02661">
    <property type="entry name" value="Fic"/>
    <property type="match status" value="1"/>
</dbReference>
<dbReference type="RefSeq" id="WP_091966405.1">
    <property type="nucleotide sequence ID" value="NZ_FMAI01000034.1"/>
</dbReference>
<dbReference type="PANTHER" id="PTHR13504:SF38">
    <property type="entry name" value="FIDO DOMAIN-CONTAINING PROTEIN"/>
    <property type="match status" value="1"/>
</dbReference>
<keyword evidence="2" id="KW-0547">Nucleotide-binding</keyword>
<dbReference type="InterPro" id="IPR003812">
    <property type="entry name" value="Fido"/>
</dbReference>
<evidence type="ECO:0000313" key="5">
    <source>
        <dbReference type="Proteomes" id="UP000199184"/>
    </source>
</evidence>
<feature type="binding site" evidence="2">
    <location>
        <begin position="201"/>
        <end position="208"/>
    </location>
    <ligand>
        <name>ATP</name>
        <dbReference type="ChEBI" id="CHEBI:30616"/>
    </ligand>
</feature>
<keyword evidence="2" id="KW-0067">ATP-binding</keyword>
<dbReference type="AlphaFoldDB" id="A0A1C3XSU3"/>
<evidence type="ECO:0000256" key="2">
    <source>
        <dbReference type="PIRSR" id="PIRSR640198-2"/>
    </source>
</evidence>
<evidence type="ECO:0000259" key="3">
    <source>
        <dbReference type="PROSITE" id="PS51459"/>
    </source>
</evidence>
<feature type="active site" evidence="1">
    <location>
        <position position="197"/>
    </location>
</feature>
<organism evidence="4 5">
    <name type="scientific">Bradyrhizobium shewense</name>
    <dbReference type="NCBI Taxonomy" id="1761772"/>
    <lineage>
        <taxon>Bacteria</taxon>
        <taxon>Pseudomonadati</taxon>
        <taxon>Pseudomonadota</taxon>
        <taxon>Alphaproteobacteria</taxon>
        <taxon>Hyphomicrobiales</taxon>
        <taxon>Nitrobacteraceae</taxon>
        <taxon>Bradyrhizobium</taxon>
    </lineage>
</organism>
<gene>
    <name evidence="4" type="ORF">GA0061098_103460</name>
</gene>
<protein>
    <submittedName>
        <fullName evidence="4">Fic family protein</fullName>
    </submittedName>
</protein>
<feature type="domain" description="Fido" evidence="3">
    <location>
        <begin position="104"/>
        <end position="273"/>
    </location>
</feature>
<evidence type="ECO:0000256" key="1">
    <source>
        <dbReference type="PIRSR" id="PIRSR640198-1"/>
    </source>
</evidence>
<accession>A0A1C3XSU3</accession>